<dbReference type="EMBL" id="MGAY01000021">
    <property type="protein sequence ID" value="OGK56829.1"/>
    <property type="molecule type" value="Genomic_DNA"/>
</dbReference>
<dbReference type="AlphaFoldDB" id="A0A1F7JMJ1"/>
<proteinExistence type="predicted"/>
<evidence type="ECO:0000313" key="2">
    <source>
        <dbReference type="EMBL" id="OGK56829.1"/>
    </source>
</evidence>
<evidence type="ECO:0000256" key="1">
    <source>
        <dbReference type="SAM" id="Phobius"/>
    </source>
</evidence>
<evidence type="ECO:0008006" key="4">
    <source>
        <dbReference type="Google" id="ProtNLM"/>
    </source>
</evidence>
<feature type="transmembrane region" description="Helical" evidence="1">
    <location>
        <begin position="327"/>
        <end position="347"/>
    </location>
</feature>
<reference evidence="2 3" key="1">
    <citation type="journal article" date="2016" name="Nat. Commun.">
        <title>Thousands of microbial genomes shed light on interconnected biogeochemical processes in an aquifer system.</title>
        <authorList>
            <person name="Anantharaman K."/>
            <person name="Brown C.T."/>
            <person name="Hug L.A."/>
            <person name="Sharon I."/>
            <person name="Castelle C.J."/>
            <person name="Probst A.J."/>
            <person name="Thomas B.C."/>
            <person name="Singh A."/>
            <person name="Wilkins M.J."/>
            <person name="Karaoz U."/>
            <person name="Brodie E.L."/>
            <person name="Williams K.H."/>
            <person name="Hubbard S.S."/>
            <person name="Banfield J.F."/>
        </authorList>
    </citation>
    <scope>NUCLEOTIDE SEQUENCE [LARGE SCALE GENOMIC DNA]</scope>
</reference>
<protein>
    <recommendedName>
        <fullName evidence="4">Glycosyltransferase RgtA/B/C/D-like domain-containing protein</fullName>
    </recommendedName>
</protein>
<evidence type="ECO:0000313" key="3">
    <source>
        <dbReference type="Proteomes" id="UP000176376"/>
    </source>
</evidence>
<name>A0A1F7JMJ1_9BACT</name>
<dbReference type="STRING" id="1802074.A3J15_01895"/>
<keyword evidence="1" id="KW-0472">Membrane</keyword>
<feature type="transmembrane region" description="Helical" evidence="1">
    <location>
        <begin position="6"/>
        <end position="26"/>
    </location>
</feature>
<gene>
    <name evidence="2" type="ORF">A3J15_01895</name>
</gene>
<feature type="transmembrane region" description="Helical" evidence="1">
    <location>
        <begin position="258"/>
        <end position="281"/>
    </location>
</feature>
<organism evidence="2 3">
    <name type="scientific">Candidatus Roizmanbacteria bacterium RIFCSPLOWO2_02_FULL_38_10</name>
    <dbReference type="NCBI Taxonomy" id="1802074"/>
    <lineage>
        <taxon>Bacteria</taxon>
        <taxon>Candidatus Roizmaniibacteriota</taxon>
    </lineage>
</organism>
<comment type="caution">
    <text evidence="2">The sequence shown here is derived from an EMBL/GenBank/DDBJ whole genome shotgun (WGS) entry which is preliminary data.</text>
</comment>
<keyword evidence="1" id="KW-0812">Transmembrane</keyword>
<sequence>MNRRLFIILFLLSSIYLFLSYIPNIYEAQQAKNAMPDRHVILAEHIYTYDYNVYLSKIRQGLEGRLSVINKYDNQPQSKGIYLQMLYLLSGKLGGLFSLSPGIIFHLMRTIFSIIWIAVIVYLAMLFFKDKFFATLAVLFSLLSSSFPIIEKINDQPWISMYMSWWQELDPVKRISYLPHYTINYIIISLLTILLYLHGKTGKTKYFYAIVVILFFSFFIHPSGGLVFLGSWILYHLIYFLWFRTLNTKYQILNTIKMTFILFLTASIPLLYIKVITSGYPWRSLVEFDRLHPMPFVLKDYILAVGPLFFTGMLGALLVLIKKNKDLLAVTTWILAANIGIIVFMKFTTQSPTRFIQVANHVPLAILSIYFISWLLTLTTNNAGGAKREVQMNASADDRFIANWDVRRPREAGSSRPTESGKRVIKRLLLTFISYSAIALILLLGILQSYFSIKAQNLFNFQKAVAGQPIVAYPPQVTHPEKDVYNGYLWLKDNTDHDAIVLSKINAGNYIPAYSGNFVYFGHNPETPDYDKREQEVNQFFSLALKEAEARKFLIDRDISYIYYGPQERETAGWQYPTYSFLKPVYTSPWVNIYQVAPQTTLDNLQKYI</sequence>
<feature type="transmembrane region" description="Helical" evidence="1">
    <location>
        <begin position="178"/>
        <end position="197"/>
    </location>
</feature>
<feature type="transmembrane region" description="Helical" evidence="1">
    <location>
        <begin position="359"/>
        <end position="378"/>
    </location>
</feature>
<feature type="transmembrane region" description="Helical" evidence="1">
    <location>
        <begin position="428"/>
        <end position="451"/>
    </location>
</feature>
<keyword evidence="1" id="KW-1133">Transmembrane helix</keyword>
<feature type="transmembrane region" description="Helical" evidence="1">
    <location>
        <begin position="103"/>
        <end position="125"/>
    </location>
</feature>
<dbReference type="Proteomes" id="UP000176376">
    <property type="component" value="Unassembled WGS sequence"/>
</dbReference>
<feature type="transmembrane region" description="Helical" evidence="1">
    <location>
        <begin position="226"/>
        <end position="246"/>
    </location>
</feature>
<feature type="transmembrane region" description="Helical" evidence="1">
    <location>
        <begin position="132"/>
        <end position="150"/>
    </location>
</feature>
<feature type="transmembrane region" description="Helical" evidence="1">
    <location>
        <begin position="301"/>
        <end position="320"/>
    </location>
</feature>
<accession>A0A1F7JMJ1</accession>
<feature type="transmembrane region" description="Helical" evidence="1">
    <location>
        <begin position="204"/>
        <end position="220"/>
    </location>
</feature>